<dbReference type="RefSeq" id="WP_147348843.1">
    <property type="nucleotide sequence ID" value="NZ_BQNJ01000001.1"/>
</dbReference>
<dbReference type="AlphaFoldDB" id="A0AA37JJH4"/>
<sequence>MDKEVLEQYSDRLARVRLIQEHREKKQRRLNKLNEKGYTVADSVACGRKGRKPLQTVKIFGTPYPEISKVKAELKKQDFILAREEQGLLEDITRVEEYISGIADAEIRNLLTLYYVEDLNWVQVAHRMNYLYPKRKGSYTESGCRQKHDRFLEKN</sequence>
<dbReference type="EMBL" id="BQNJ01000001">
    <property type="protein sequence ID" value="GKH02067.1"/>
    <property type="molecule type" value="Genomic_DNA"/>
</dbReference>
<accession>A0AA37JJH4</accession>
<dbReference type="Proteomes" id="UP001055091">
    <property type="component" value="Unassembled WGS sequence"/>
</dbReference>
<reference evidence="1" key="1">
    <citation type="submission" date="2022-01" db="EMBL/GenBank/DDBJ databases">
        <title>Novel bile acid biosynthetic pathways are enriched in the microbiome of centenarians.</title>
        <authorList>
            <person name="Sato Y."/>
            <person name="Atarashi K."/>
            <person name="Plichta R.D."/>
            <person name="Arai Y."/>
            <person name="Sasajima S."/>
            <person name="Kearney M.S."/>
            <person name="Suda W."/>
            <person name="Takeshita K."/>
            <person name="Sasaki T."/>
            <person name="Okamoto S."/>
            <person name="Skelly N.A."/>
            <person name="Okamura Y."/>
            <person name="Vlamakis H."/>
            <person name="Li Y."/>
            <person name="Tanoue T."/>
            <person name="Takei H."/>
            <person name="Nittono H."/>
            <person name="Narushima S."/>
            <person name="Irie J."/>
            <person name="Itoh H."/>
            <person name="Moriya K."/>
            <person name="Sugiura Y."/>
            <person name="Suematsu M."/>
            <person name="Moritoki N."/>
            <person name="Shibata S."/>
            <person name="Littman R.D."/>
            <person name="Fischbach A.M."/>
            <person name="Uwamino Y."/>
            <person name="Inoue T."/>
            <person name="Honda A."/>
            <person name="Hattori M."/>
            <person name="Murai T."/>
            <person name="Xavier J.R."/>
            <person name="Hirose N."/>
            <person name="Honda K."/>
        </authorList>
    </citation>
    <scope>NUCLEOTIDE SEQUENCE</scope>
    <source>
        <strain evidence="1">CE91-St55</strain>
    </source>
</reference>
<organism evidence="1 2">
    <name type="scientific">Hungatella hathewayi</name>
    <dbReference type="NCBI Taxonomy" id="154046"/>
    <lineage>
        <taxon>Bacteria</taxon>
        <taxon>Bacillati</taxon>
        <taxon>Bacillota</taxon>
        <taxon>Clostridia</taxon>
        <taxon>Lachnospirales</taxon>
        <taxon>Lachnospiraceae</taxon>
        <taxon>Hungatella</taxon>
    </lineage>
</organism>
<comment type="caution">
    <text evidence="1">The sequence shown here is derived from an EMBL/GenBank/DDBJ whole genome shotgun (WGS) entry which is preliminary data.</text>
</comment>
<name>A0AA37JJH4_9FIRM</name>
<proteinExistence type="predicted"/>
<evidence type="ECO:0000313" key="1">
    <source>
        <dbReference type="EMBL" id="GKH02067.1"/>
    </source>
</evidence>
<protein>
    <submittedName>
        <fullName evidence="1">Uncharacterized protein</fullName>
    </submittedName>
</protein>
<evidence type="ECO:0000313" key="2">
    <source>
        <dbReference type="Proteomes" id="UP001055091"/>
    </source>
</evidence>
<gene>
    <name evidence="1" type="ORF">CE91St55_40480</name>
</gene>